<protein>
    <recommendedName>
        <fullName evidence="1">PAS domain-containing protein</fullName>
    </recommendedName>
</protein>
<proteinExistence type="predicted"/>
<accession>B1ZNS6</accession>
<feature type="domain" description="PAS" evidence="1">
    <location>
        <begin position="11"/>
        <end position="78"/>
    </location>
</feature>
<gene>
    <name evidence="2" type="ordered locus">Oter_2163</name>
</gene>
<evidence type="ECO:0000313" key="3">
    <source>
        <dbReference type="Proteomes" id="UP000007013"/>
    </source>
</evidence>
<dbReference type="eggNOG" id="COG4191">
    <property type="taxonomic scope" value="Bacteria"/>
</dbReference>
<dbReference type="KEGG" id="ote:Oter_2163"/>
<organism evidence="2 3">
    <name type="scientific">Opitutus terrae (strain DSM 11246 / JCM 15787 / PB90-1)</name>
    <dbReference type="NCBI Taxonomy" id="452637"/>
    <lineage>
        <taxon>Bacteria</taxon>
        <taxon>Pseudomonadati</taxon>
        <taxon>Verrucomicrobiota</taxon>
        <taxon>Opitutia</taxon>
        <taxon>Opitutales</taxon>
        <taxon>Opitutaceae</taxon>
        <taxon>Opitutus</taxon>
    </lineage>
</organism>
<dbReference type="InterPro" id="IPR013656">
    <property type="entry name" value="PAS_4"/>
</dbReference>
<sequence length="128" mass="13363">MNESAPLSSPPRLGAIAEADLCAAVVLDATGKIVAVNQSARQLWSASDRSLIGRPFAQLFVLDAAPEAADAAVARWRILSAETLDRTTVLTALPLTGAKREVRVRLERAVGGAGSYLATVQIAPATQV</sequence>
<dbReference type="AlphaFoldDB" id="B1ZNS6"/>
<dbReference type="Pfam" id="PF08448">
    <property type="entry name" value="PAS_4"/>
    <property type="match status" value="1"/>
</dbReference>
<reference evidence="2 3" key="1">
    <citation type="journal article" date="2011" name="J. Bacteriol.">
        <title>Genome sequence of the verrucomicrobium Opitutus terrae PB90-1, an abundant inhabitant of rice paddy soil ecosystems.</title>
        <authorList>
            <person name="van Passel M.W."/>
            <person name="Kant R."/>
            <person name="Palva A."/>
            <person name="Copeland A."/>
            <person name="Lucas S."/>
            <person name="Lapidus A."/>
            <person name="Glavina del Rio T."/>
            <person name="Pitluck S."/>
            <person name="Goltsman E."/>
            <person name="Clum A."/>
            <person name="Sun H."/>
            <person name="Schmutz J."/>
            <person name="Larimer F.W."/>
            <person name="Land M.L."/>
            <person name="Hauser L."/>
            <person name="Kyrpides N."/>
            <person name="Mikhailova N."/>
            <person name="Richardson P.P."/>
            <person name="Janssen P.H."/>
            <person name="de Vos W.M."/>
            <person name="Smidt H."/>
        </authorList>
    </citation>
    <scope>NUCLEOTIDE SEQUENCE [LARGE SCALE GENOMIC DNA]</scope>
    <source>
        <strain evidence="3">DSM 11246 / JCM 15787 / PB90-1</strain>
    </source>
</reference>
<dbReference type="EMBL" id="CP001032">
    <property type="protein sequence ID" value="ACB75446.1"/>
    <property type="molecule type" value="Genomic_DNA"/>
</dbReference>
<evidence type="ECO:0000313" key="2">
    <source>
        <dbReference type="EMBL" id="ACB75446.1"/>
    </source>
</evidence>
<dbReference type="InterPro" id="IPR000014">
    <property type="entry name" value="PAS"/>
</dbReference>
<dbReference type="SUPFAM" id="SSF55785">
    <property type="entry name" value="PYP-like sensor domain (PAS domain)"/>
    <property type="match status" value="1"/>
</dbReference>
<evidence type="ECO:0000259" key="1">
    <source>
        <dbReference type="SMART" id="SM00091"/>
    </source>
</evidence>
<dbReference type="Proteomes" id="UP000007013">
    <property type="component" value="Chromosome"/>
</dbReference>
<name>B1ZNS6_OPITP</name>
<dbReference type="RefSeq" id="WP_012374983.1">
    <property type="nucleotide sequence ID" value="NC_010571.1"/>
</dbReference>
<keyword evidence="3" id="KW-1185">Reference proteome</keyword>
<dbReference type="HOGENOM" id="CLU_1957353_0_0_0"/>
<dbReference type="InterPro" id="IPR035965">
    <property type="entry name" value="PAS-like_dom_sf"/>
</dbReference>
<dbReference type="Gene3D" id="3.30.450.20">
    <property type="entry name" value="PAS domain"/>
    <property type="match status" value="1"/>
</dbReference>
<dbReference type="CDD" id="cd00130">
    <property type="entry name" value="PAS"/>
    <property type="match status" value="1"/>
</dbReference>
<dbReference type="SMART" id="SM00091">
    <property type="entry name" value="PAS"/>
    <property type="match status" value="1"/>
</dbReference>